<evidence type="ECO:0000313" key="2">
    <source>
        <dbReference type="EMBL" id="QDH89201.1"/>
    </source>
</evidence>
<keyword evidence="1" id="KW-0472">Membrane</keyword>
<feature type="transmembrane region" description="Helical" evidence="1">
    <location>
        <begin position="17"/>
        <end position="39"/>
    </location>
</feature>
<accession>A0A514D6F4</accession>
<sequence length="40" mass="4182">MSNRGYDYNHATSGQQFLAILLVLAVIIGGGLALGLALLH</sequence>
<organism evidence="2">
    <name type="scientific">Leviviridae sp</name>
    <dbReference type="NCBI Taxonomy" id="2027243"/>
    <lineage>
        <taxon>Viruses</taxon>
        <taxon>Riboviria</taxon>
        <taxon>Orthornavirae</taxon>
        <taxon>Lenarviricota</taxon>
        <taxon>Leviviricetes</taxon>
        <taxon>Norzivirales</taxon>
        <taxon>Fiersviridae</taxon>
    </lineage>
</organism>
<name>A0A514D6F4_9VIRU</name>
<protein>
    <submittedName>
        <fullName evidence="2">Uncharacterized protein</fullName>
    </submittedName>
</protein>
<keyword evidence="1" id="KW-0812">Transmembrane</keyword>
<keyword evidence="1" id="KW-1133">Transmembrane helix</keyword>
<dbReference type="EMBL" id="MN034691">
    <property type="protein sequence ID" value="QDH89201.1"/>
    <property type="molecule type" value="Genomic_RNA"/>
</dbReference>
<reference evidence="2" key="1">
    <citation type="submission" date="2019-05" db="EMBL/GenBank/DDBJ databases">
        <title>Metatranscriptomic reconstruction reveals RNA viruses with the potential to shape carbon cycling in soil.</title>
        <authorList>
            <person name="Starr E.P."/>
            <person name="Nuccio E."/>
            <person name="Pett-Ridge J."/>
            <person name="Banfield J.F."/>
            <person name="Firestone M.K."/>
        </authorList>
    </citation>
    <scope>NUCLEOTIDE SEQUENCE</scope>
    <source>
        <strain evidence="2">H2_Rhizo_Litter_49_scaffold_1365</strain>
    </source>
</reference>
<evidence type="ECO:0000256" key="1">
    <source>
        <dbReference type="SAM" id="Phobius"/>
    </source>
</evidence>
<proteinExistence type="predicted"/>
<gene>
    <name evidence="2" type="ORF">H2RhizoLitter491365_000003</name>
</gene>